<gene>
    <name evidence="5" type="ORF">DY251_06680</name>
</gene>
<dbReference type="PANTHER" id="PTHR43132">
    <property type="entry name" value="ARSENICAL RESISTANCE OPERON REPRESSOR ARSR-RELATED"/>
    <property type="match status" value="1"/>
</dbReference>
<dbReference type="SMART" id="SM00418">
    <property type="entry name" value="HTH_ARSR"/>
    <property type="match status" value="1"/>
</dbReference>
<dbReference type="NCBIfam" id="NF033788">
    <property type="entry name" value="HTH_metalloreg"/>
    <property type="match status" value="1"/>
</dbReference>
<dbReference type="GO" id="GO:0003677">
    <property type="term" value="F:DNA binding"/>
    <property type="evidence" value="ECO:0007669"/>
    <property type="project" value="UniProtKB-KW"/>
</dbReference>
<dbReference type="PANTHER" id="PTHR43132:SF2">
    <property type="entry name" value="ARSENICAL RESISTANCE OPERON REPRESSOR ARSR-RELATED"/>
    <property type="match status" value="1"/>
</dbReference>
<evidence type="ECO:0000256" key="1">
    <source>
        <dbReference type="ARBA" id="ARBA00023015"/>
    </source>
</evidence>
<keyword evidence="3" id="KW-0804">Transcription</keyword>
<dbReference type="InterPro" id="IPR001845">
    <property type="entry name" value="HTH_ArsR_DNA-bd_dom"/>
</dbReference>
<keyword evidence="2" id="KW-0238">DNA-binding</keyword>
<evidence type="ECO:0000259" key="4">
    <source>
        <dbReference type="PROSITE" id="PS50987"/>
    </source>
</evidence>
<accession>A0A371XHH4</accession>
<dbReference type="InterPro" id="IPR051011">
    <property type="entry name" value="Metal_resp_trans_reg"/>
</dbReference>
<feature type="domain" description="HTH arsR-type" evidence="4">
    <location>
        <begin position="1"/>
        <end position="82"/>
    </location>
</feature>
<keyword evidence="1" id="KW-0805">Transcription regulation</keyword>
<evidence type="ECO:0000313" key="6">
    <source>
        <dbReference type="Proteomes" id="UP000262379"/>
    </source>
</evidence>
<dbReference type="EMBL" id="QURN01000004">
    <property type="protein sequence ID" value="RFC68643.1"/>
    <property type="molecule type" value="Genomic_DNA"/>
</dbReference>
<evidence type="ECO:0000256" key="3">
    <source>
        <dbReference type="ARBA" id="ARBA00023163"/>
    </source>
</evidence>
<protein>
    <submittedName>
        <fullName evidence="5">Transcriptional regulator</fullName>
    </submittedName>
</protein>
<dbReference type="InterPro" id="IPR036388">
    <property type="entry name" value="WH-like_DNA-bd_sf"/>
</dbReference>
<evidence type="ECO:0000313" key="5">
    <source>
        <dbReference type="EMBL" id="RFC68643.1"/>
    </source>
</evidence>
<name>A0A371XHH4_9HYPH</name>
<dbReference type="InterPro" id="IPR036390">
    <property type="entry name" value="WH_DNA-bd_sf"/>
</dbReference>
<keyword evidence="6" id="KW-1185">Reference proteome</keyword>
<dbReference type="SUPFAM" id="SSF46785">
    <property type="entry name" value="Winged helix' DNA-binding domain"/>
    <property type="match status" value="1"/>
</dbReference>
<dbReference type="AlphaFoldDB" id="A0A371XHH4"/>
<dbReference type="Pfam" id="PF01022">
    <property type="entry name" value="HTH_5"/>
    <property type="match status" value="1"/>
</dbReference>
<dbReference type="Gene3D" id="1.10.10.10">
    <property type="entry name" value="Winged helix-like DNA-binding domain superfamily/Winged helix DNA-binding domain"/>
    <property type="match status" value="1"/>
</dbReference>
<comment type="caution">
    <text evidence="5">The sequence shown here is derived from an EMBL/GenBank/DDBJ whole genome shotgun (WGS) entry which is preliminary data.</text>
</comment>
<organism evidence="5 6">
    <name type="scientific">Mesorhizobium denitrificans</name>
    <dbReference type="NCBI Taxonomy" id="2294114"/>
    <lineage>
        <taxon>Bacteria</taxon>
        <taxon>Pseudomonadati</taxon>
        <taxon>Pseudomonadota</taxon>
        <taxon>Alphaproteobacteria</taxon>
        <taxon>Hyphomicrobiales</taxon>
        <taxon>Phyllobacteriaceae</taxon>
        <taxon>Mesorhizobium</taxon>
    </lineage>
</organism>
<dbReference type="CDD" id="cd00090">
    <property type="entry name" value="HTH_ARSR"/>
    <property type="match status" value="1"/>
</dbReference>
<dbReference type="PRINTS" id="PR00778">
    <property type="entry name" value="HTHARSR"/>
</dbReference>
<evidence type="ECO:0000256" key="2">
    <source>
        <dbReference type="ARBA" id="ARBA00023125"/>
    </source>
</evidence>
<dbReference type="GO" id="GO:0003700">
    <property type="term" value="F:DNA-binding transcription factor activity"/>
    <property type="evidence" value="ECO:0007669"/>
    <property type="project" value="InterPro"/>
</dbReference>
<dbReference type="PROSITE" id="PS50987">
    <property type="entry name" value="HTH_ARSR_2"/>
    <property type="match status" value="1"/>
</dbReference>
<dbReference type="Proteomes" id="UP000262379">
    <property type="component" value="Unassembled WGS sequence"/>
</dbReference>
<proteinExistence type="predicted"/>
<reference evidence="6" key="1">
    <citation type="submission" date="2018-08" db="EMBL/GenBank/DDBJ databases">
        <authorList>
            <person name="Im W.T."/>
        </authorList>
    </citation>
    <scope>NUCLEOTIDE SEQUENCE [LARGE SCALE GENOMIC DNA]</scope>
    <source>
        <strain evidence="6">LA-28</strain>
    </source>
</reference>
<dbReference type="InterPro" id="IPR011991">
    <property type="entry name" value="ArsR-like_HTH"/>
</dbReference>
<sequence>MKAFGHPARLMLAVTLFQKEHSVGELEAKLDLHQPSLSQQLGVLRLAGIVETRRESKQIFYRLTNDKAAMLIEALDGIYAKK</sequence>